<reference evidence="8" key="1">
    <citation type="submission" date="2016-10" db="EMBL/GenBank/DDBJ databases">
        <authorList>
            <person name="Varghese N."/>
            <person name="Submissions S."/>
        </authorList>
    </citation>
    <scope>NUCLEOTIDE SEQUENCE [LARGE SCALE GENOMIC DNA]</scope>
    <source>
        <strain evidence="8">DSM 17101</strain>
    </source>
</reference>
<evidence type="ECO:0000313" key="8">
    <source>
        <dbReference type="Proteomes" id="UP000199317"/>
    </source>
</evidence>
<dbReference type="EMBL" id="FNJL01000012">
    <property type="protein sequence ID" value="SDP39926.1"/>
    <property type="molecule type" value="Genomic_DNA"/>
</dbReference>
<evidence type="ECO:0000256" key="2">
    <source>
        <dbReference type="ARBA" id="ARBA00022679"/>
    </source>
</evidence>
<dbReference type="Pfam" id="PF00294">
    <property type="entry name" value="PfkB"/>
    <property type="match status" value="1"/>
</dbReference>
<keyword evidence="2" id="KW-0808">Transferase</keyword>
<evidence type="ECO:0000256" key="1">
    <source>
        <dbReference type="ARBA" id="ARBA00010688"/>
    </source>
</evidence>
<dbReference type="InterPro" id="IPR002173">
    <property type="entry name" value="Carboh/pur_kinase_PfkB_CS"/>
</dbReference>
<dbReference type="InterPro" id="IPR050306">
    <property type="entry name" value="PfkB_Carbo_kinase"/>
</dbReference>
<dbReference type="AlphaFoldDB" id="A0A1H0SFI5"/>
<dbReference type="Gene3D" id="3.40.1190.20">
    <property type="match status" value="1"/>
</dbReference>
<dbReference type="PANTHER" id="PTHR43085:SF1">
    <property type="entry name" value="PSEUDOURIDINE KINASE-RELATED"/>
    <property type="match status" value="1"/>
</dbReference>
<protein>
    <submittedName>
        <fullName evidence="7">Fructokinase</fullName>
    </submittedName>
</protein>
<name>A0A1H0SFI5_9BURK</name>
<dbReference type="PANTHER" id="PTHR43085">
    <property type="entry name" value="HEXOKINASE FAMILY MEMBER"/>
    <property type="match status" value="1"/>
</dbReference>
<accession>A0A1H0SFI5</accession>
<keyword evidence="8" id="KW-1185">Reference proteome</keyword>
<organism evidence="7 8">
    <name type="scientific">Paracidovorax cattleyae</name>
    <dbReference type="NCBI Taxonomy" id="80868"/>
    <lineage>
        <taxon>Bacteria</taxon>
        <taxon>Pseudomonadati</taxon>
        <taxon>Pseudomonadota</taxon>
        <taxon>Betaproteobacteria</taxon>
        <taxon>Burkholderiales</taxon>
        <taxon>Comamonadaceae</taxon>
        <taxon>Paracidovorax</taxon>
    </lineage>
</organism>
<dbReference type="OrthoDB" id="9779730at2"/>
<keyword evidence="3" id="KW-0547">Nucleotide-binding</keyword>
<evidence type="ECO:0000313" key="7">
    <source>
        <dbReference type="EMBL" id="SDP39926.1"/>
    </source>
</evidence>
<dbReference type="SUPFAM" id="SSF53613">
    <property type="entry name" value="Ribokinase-like"/>
    <property type="match status" value="1"/>
</dbReference>
<evidence type="ECO:0000256" key="5">
    <source>
        <dbReference type="ARBA" id="ARBA00022840"/>
    </source>
</evidence>
<gene>
    <name evidence="7" type="ORF">SAMN04489708_11236</name>
</gene>
<dbReference type="Proteomes" id="UP000199317">
    <property type="component" value="Unassembled WGS sequence"/>
</dbReference>
<dbReference type="InterPro" id="IPR029056">
    <property type="entry name" value="Ribokinase-like"/>
</dbReference>
<dbReference type="RefSeq" id="WP_092834644.1">
    <property type="nucleotide sequence ID" value="NZ_CP028290.1"/>
</dbReference>
<evidence type="ECO:0000256" key="4">
    <source>
        <dbReference type="ARBA" id="ARBA00022777"/>
    </source>
</evidence>
<evidence type="ECO:0000256" key="3">
    <source>
        <dbReference type="ARBA" id="ARBA00022741"/>
    </source>
</evidence>
<evidence type="ECO:0000259" key="6">
    <source>
        <dbReference type="Pfam" id="PF00294"/>
    </source>
</evidence>
<dbReference type="GO" id="GO:0005524">
    <property type="term" value="F:ATP binding"/>
    <property type="evidence" value="ECO:0007669"/>
    <property type="project" value="UniProtKB-KW"/>
</dbReference>
<dbReference type="InterPro" id="IPR011611">
    <property type="entry name" value="PfkB_dom"/>
</dbReference>
<keyword evidence="4 7" id="KW-0418">Kinase</keyword>
<feature type="domain" description="Carbohydrate kinase PfkB" evidence="6">
    <location>
        <begin position="24"/>
        <end position="302"/>
    </location>
</feature>
<proteinExistence type="inferred from homology"/>
<dbReference type="PROSITE" id="PS00584">
    <property type="entry name" value="PFKB_KINASES_2"/>
    <property type="match status" value="1"/>
</dbReference>
<keyword evidence="5" id="KW-0067">ATP-binding</keyword>
<comment type="similarity">
    <text evidence="1">Belongs to the carbohydrate kinase PfkB family.</text>
</comment>
<dbReference type="CDD" id="cd01167">
    <property type="entry name" value="bac_FRK"/>
    <property type="match status" value="1"/>
</dbReference>
<dbReference type="GO" id="GO:0016301">
    <property type="term" value="F:kinase activity"/>
    <property type="evidence" value="ECO:0007669"/>
    <property type="project" value="UniProtKB-KW"/>
</dbReference>
<sequence length="331" mass="34206">MRAAFMGEALIDFTSSRADGALGFAGHVGGSPLNAAIACARLGQSTGLLTQLSTDLFGERILDYLQRNGVDTRFVPRSAAPSTLAFVERTPQTNRYAFYAAGSADATWAPDPLPELPPECAFLHFGSIAMLQQPASARILDMVRASAGRRVVLLDPNVRPSLIADMAHYRAQVVQWAGLSDVVKLSDEDAELLAPGQPPGALAADYLAAGAHAVVVTQGAAGATLWRTGHAPLAVAAPHVQVADTIGAGDTFTAGLSAALLSQGVGRPAQLAALDGDGWRTAMRFAATAAALNCMREGADPPSLAAVQGLLACADNVPEVLPEEASSRCTP</sequence>